<dbReference type="Pfam" id="PF19300">
    <property type="entry name" value="BPD_transp_1_N"/>
    <property type="match status" value="1"/>
</dbReference>
<keyword evidence="4 7" id="KW-0812">Transmembrane</keyword>
<feature type="transmembrane region" description="Helical" evidence="7">
    <location>
        <begin position="133"/>
        <end position="156"/>
    </location>
</feature>
<evidence type="ECO:0000256" key="7">
    <source>
        <dbReference type="RuleBase" id="RU363032"/>
    </source>
</evidence>
<evidence type="ECO:0000256" key="4">
    <source>
        <dbReference type="ARBA" id="ARBA00022692"/>
    </source>
</evidence>
<evidence type="ECO:0000256" key="1">
    <source>
        <dbReference type="ARBA" id="ARBA00004651"/>
    </source>
</evidence>
<comment type="caution">
    <text evidence="9">The sequence shown here is derived from an EMBL/GenBank/DDBJ whole genome shotgun (WGS) entry which is preliminary data.</text>
</comment>
<dbReference type="PANTHER" id="PTHR30465:SF93">
    <property type="entry name" value="OLIGOPEPTIDE TRANSPORT SYSTEM PERMEASE PROTEIN OPPB"/>
    <property type="match status" value="1"/>
</dbReference>
<keyword evidence="10" id="KW-1185">Reference proteome</keyword>
<evidence type="ECO:0000256" key="3">
    <source>
        <dbReference type="ARBA" id="ARBA00022475"/>
    </source>
</evidence>
<keyword evidence="6 7" id="KW-0472">Membrane</keyword>
<proteinExistence type="inferred from homology"/>
<evidence type="ECO:0000313" key="10">
    <source>
        <dbReference type="Proteomes" id="UP001281447"/>
    </source>
</evidence>
<accession>A0ABU5C642</accession>
<reference evidence="9 10" key="1">
    <citation type="submission" date="2023-10" db="EMBL/GenBank/DDBJ databases">
        <title>Virgibacillus halophilus 5B73C genome.</title>
        <authorList>
            <person name="Miliotis G."/>
            <person name="Sengupta P."/>
            <person name="Hameed A."/>
            <person name="Chuvochina M."/>
            <person name="Mcdonagh F."/>
            <person name="Simpson A.C."/>
            <person name="Singh N.K."/>
            <person name="Rekha P.D."/>
            <person name="Raman K."/>
            <person name="Hugenholtz P."/>
            <person name="Venkateswaran K."/>
        </authorList>
    </citation>
    <scope>NUCLEOTIDE SEQUENCE [LARGE SCALE GENOMIC DNA]</scope>
    <source>
        <strain evidence="9 10">5B73C</strain>
    </source>
</reference>
<protein>
    <submittedName>
        <fullName evidence="9">ABC transporter permease</fullName>
    </submittedName>
</protein>
<dbReference type="PANTHER" id="PTHR30465">
    <property type="entry name" value="INNER MEMBRANE ABC TRANSPORTER"/>
    <property type="match status" value="1"/>
</dbReference>
<gene>
    <name evidence="9" type="ORF">RWE15_07415</name>
</gene>
<keyword evidence="3" id="KW-1003">Cell membrane</keyword>
<dbReference type="CDD" id="cd06261">
    <property type="entry name" value="TM_PBP2"/>
    <property type="match status" value="1"/>
</dbReference>
<dbReference type="InterPro" id="IPR045621">
    <property type="entry name" value="BPD_transp_1_N"/>
</dbReference>
<name>A0ABU5C642_9BACI</name>
<feature type="transmembrane region" description="Helical" evidence="7">
    <location>
        <begin position="230"/>
        <end position="252"/>
    </location>
</feature>
<comment type="subcellular location">
    <subcellularLocation>
        <location evidence="1 7">Cell membrane</location>
        <topology evidence="1 7">Multi-pass membrane protein</topology>
    </subcellularLocation>
</comment>
<feature type="transmembrane region" description="Helical" evidence="7">
    <location>
        <begin position="96"/>
        <end position="121"/>
    </location>
</feature>
<keyword evidence="5 7" id="KW-1133">Transmembrane helix</keyword>
<dbReference type="SUPFAM" id="SSF161098">
    <property type="entry name" value="MetI-like"/>
    <property type="match status" value="1"/>
</dbReference>
<comment type="similarity">
    <text evidence="7">Belongs to the binding-protein-dependent transport system permease family.</text>
</comment>
<evidence type="ECO:0000256" key="2">
    <source>
        <dbReference type="ARBA" id="ARBA00022448"/>
    </source>
</evidence>
<dbReference type="Proteomes" id="UP001281447">
    <property type="component" value="Unassembled WGS sequence"/>
</dbReference>
<feature type="transmembrane region" description="Helical" evidence="7">
    <location>
        <begin position="168"/>
        <end position="188"/>
    </location>
</feature>
<feature type="transmembrane region" description="Helical" evidence="7">
    <location>
        <begin position="9"/>
        <end position="30"/>
    </location>
</feature>
<evidence type="ECO:0000256" key="6">
    <source>
        <dbReference type="ARBA" id="ARBA00023136"/>
    </source>
</evidence>
<dbReference type="PROSITE" id="PS50928">
    <property type="entry name" value="ABC_TM1"/>
    <property type="match status" value="1"/>
</dbReference>
<evidence type="ECO:0000313" key="9">
    <source>
        <dbReference type="EMBL" id="MDY0394331.1"/>
    </source>
</evidence>
<dbReference type="Pfam" id="PF00528">
    <property type="entry name" value="BPD_transp_1"/>
    <property type="match status" value="1"/>
</dbReference>
<dbReference type="EMBL" id="JAWDIP010000003">
    <property type="protein sequence ID" value="MDY0394331.1"/>
    <property type="molecule type" value="Genomic_DNA"/>
</dbReference>
<evidence type="ECO:0000256" key="5">
    <source>
        <dbReference type="ARBA" id="ARBA00022989"/>
    </source>
</evidence>
<organism evidence="9 10">
    <name type="scientific">Tigheibacillus halophilus</name>
    <dbReference type="NCBI Taxonomy" id="361280"/>
    <lineage>
        <taxon>Bacteria</taxon>
        <taxon>Bacillati</taxon>
        <taxon>Bacillota</taxon>
        <taxon>Bacilli</taxon>
        <taxon>Bacillales</taxon>
        <taxon>Bacillaceae</taxon>
        <taxon>Tigheibacillus</taxon>
    </lineage>
</organism>
<keyword evidence="2 7" id="KW-0813">Transport</keyword>
<dbReference type="InterPro" id="IPR000515">
    <property type="entry name" value="MetI-like"/>
</dbReference>
<dbReference type="Gene3D" id="1.10.3720.10">
    <property type="entry name" value="MetI-like"/>
    <property type="match status" value="1"/>
</dbReference>
<feature type="domain" description="ABC transmembrane type-1" evidence="8">
    <location>
        <begin position="94"/>
        <end position="295"/>
    </location>
</feature>
<sequence>MTKFLLKRFAYILVSMFFIVTITFILMKVAPGGPYTSERKTSPAIEQQMKEAYGLNDPIIKQYKDYLVKAATFDFGPSFKMKGQDVLDIIKRSTPYSVILGAEAIFIALAFGVLFGVIAAIRHNKFADYSLMIVAVLGISVPSFIMATILQYIFAIKMDMFPIARFDSFAHTILPAVALATTPLAFIARLMRSSMLDVLSADYIKTAKSKGLGERVVTYRHALRNAILPVVSYLGPLVVSILTGSFIIEKIFGIPGLGNEFVTSVTNRDYTVIMGTTVFFSILLLVSILIVDLVYGMIDPRIKVTGRGASK</sequence>
<dbReference type="InterPro" id="IPR035906">
    <property type="entry name" value="MetI-like_sf"/>
</dbReference>
<feature type="transmembrane region" description="Helical" evidence="7">
    <location>
        <begin position="272"/>
        <end position="295"/>
    </location>
</feature>
<dbReference type="RefSeq" id="WP_390354926.1">
    <property type="nucleotide sequence ID" value="NZ_JBHUIZ010000006.1"/>
</dbReference>
<evidence type="ECO:0000259" key="8">
    <source>
        <dbReference type="PROSITE" id="PS50928"/>
    </source>
</evidence>